<keyword evidence="2" id="KW-0812">Transmembrane</keyword>
<dbReference type="EMBL" id="FQZK01000004">
    <property type="protein sequence ID" value="SHJ25721.1"/>
    <property type="molecule type" value="Genomic_DNA"/>
</dbReference>
<dbReference type="InterPro" id="IPR021215">
    <property type="entry name" value="DUF2752"/>
</dbReference>
<sequence>MDVEPEHAGHRHETAAGANADGRADLPWGQRVLRRLHRVPPPVWPLGAGALVLAGATLLHFVSPAEPGNYPTCPWLLLTGTFCPGCGTMRAIALTTHGDILGAISMNPLLALLAPYVLWAYVRWIAATVRPPTAPPRPTPVWFLWTLTITITVFWVARNLPWFSFLAPGTPLLPGW</sequence>
<dbReference type="AlphaFoldDB" id="A0A1M6HU78"/>
<evidence type="ECO:0000256" key="2">
    <source>
        <dbReference type="SAM" id="Phobius"/>
    </source>
</evidence>
<feature type="transmembrane region" description="Helical" evidence="2">
    <location>
        <begin position="75"/>
        <end position="93"/>
    </location>
</feature>
<evidence type="ECO:0008006" key="5">
    <source>
        <dbReference type="Google" id="ProtNLM"/>
    </source>
</evidence>
<evidence type="ECO:0000256" key="1">
    <source>
        <dbReference type="SAM" id="MobiDB-lite"/>
    </source>
</evidence>
<keyword evidence="4" id="KW-1185">Reference proteome</keyword>
<feature type="compositionally biased region" description="Basic and acidic residues" evidence="1">
    <location>
        <begin position="1"/>
        <end position="14"/>
    </location>
</feature>
<accession>A0A1M6HU78</accession>
<organism evidence="3 4">
    <name type="scientific">Nocardiopsis flavescens</name>
    <dbReference type="NCBI Taxonomy" id="758803"/>
    <lineage>
        <taxon>Bacteria</taxon>
        <taxon>Bacillati</taxon>
        <taxon>Actinomycetota</taxon>
        <taxon>Actinomycetes</taxon>
        <taxon>Streptosporangiales</taxon>
        <taxon>Nocardiopsidaceae</taxon>
        <taxon>Nocardiopsis</taxon>
    </lineage>
</organism>
<evidence type="ECO:0000313" key="3">
    <source>
        <dbReference type="EMBL" id="SHJ25721.1"/>
    </source>
</evidence>
<feature type="transmembrane region" description="Helical" evidence="2">
    <location>
        <begin position="100"/>
        <end position="121"/>
    </location>
</feature>
<dbReference type="Pfam" id="PF10825">
    <property type="entry name" value="DUF2752"/>
    <property type="match status" value="1"/>
</dbReference>
<proteinExistence type="predicted"/>
<dbReference type="Proteomes" id="UP000184452">
    <property type="component" value="Unassembled WGS sequence"/>
</dbReference>
<evidence type="ECO:0000313" key="4">
    <source>
        <dbReference type="Proteomes" id="UP000184452"/>
    </source>
</evidence>
<feature type="transmembrane region" description="Helical" evidence="2">
    <location>
        <begin position="141"/>
        <end position="157"/>
    </location>
</feature>
<gene>
    <name evidence="3" type="ORF">SAMN05421803_104310</name>
</gene>
<name>A0A1M6HU78_9ACTN</name>
<feature type="transmembrane region" description="Helical" evidence="2">
    <location>
        <begin position="43"/>
        <end position="63"/>
    </location>
</feature>
<keyword evidence="2" id="KW-0472">Membrane</keyword>
<keyword evidence="2" id="KW-1133">Transmembrane helix</keyword>
<feature type="region of interest" description="Disordered" evidence="1">
    <location>
        <begin position="1"/>
        <end position="23"/>
    </location>
</feature>
<protein>
    <recommendedName>
        <fullName evidence="5">DUF2752 domain-containing protein</fullName>
    </recommendedName>
</protein>
<reference evidence="3 4" key="1">
    <citation type="submission" date="2016-11" db="EMBL/GenBank/DDBJ databases">
        <authorList>
            <person name="Jaros S."/>
            <person name="Januszkiewicz K."/>
            <person name="Wedrychowicz H."/>
        </authorList>
    </citation>
    <scope>NUCLEOTIDE SEQUENCE [LARGE SCALE GENOMIC DNA]</scope>
    <source>
        <strain evidence="3 4">CGMCC 4.5723</strain>
    </source>
</reference>
<dbReference type="STRING" id="758803.SAMN05421803_104310"/>